<feature type="transmembrane region" description="Helical" evidence="1">
    <location>
        <begin position="27"/>
        <end position="46"/>
    </location>
</feature>
<protein>
    <submittedName>
        <fullName evidence="2">Uncharacterized protein</fullName>
    </submittedName>
</protein>
<sequence length="62" mass="6931">MFQNIWDSFNLALGLNVEPKTLTLGQIALRASIIYIAGLAMVRIAGNQRFAGKHFSRESNCY</sequence>
<dbReference type="OrthoDB" id="9793799at2"/>
<dbReference type="HOGENOM" id="CLU_2899209_0_0_3"/>
<evidence type="ECO:0000313" key="3">
    <source>
        <dbReference type="Proteomes" id="UP000010471"/>
    </source>
</evidence>
<dbReference type="RefSeq" id="WP_015180986.1">
    <property type="nucleotide sequence ID" value="NC_019738.1"/>
</dbReference>
<evidence type="ECO:0000313" key="2">
    <source>
        <dbReference type="EMBL" id="AFZ16826.1"/>
    </source>
</evidence>
<gene>
    <name evidence="2" type="ORF">Mic7113_0928</name>
</gene>
<evidence type="ECO:0000256" key="1">
    <source>
        <dbReference type="SAM" id="Phobius"/>
    </source>
</evidence>
<keyword evidence="1" id="KW-0472">Membrane</keyword>
<keyword evidence="3" id="KW-1185">Reference proteome</keyword>
<organism evidence="2 3">
    <name type="scientific">Allocoleopsis franciscana PCC 7113</name>
    <dbReference type="NCBI Taxonomy" id="1173027"/>
    <lineage>
        <taxon>Bacteria</taxon>
        <taxon>Bacillati</taxon>
        <taxon>Cyanobacteriota</taxon>
        <taxon>Cyanophyceae</taxon>
        <taxon>Coleofasciculales</taxon>
        <taxon>Coleofasciculaceae</taxon>
        <taxon>Allocoleopsis</taxon>
        <taxon>Allocoleopsis franciscana</taxon>
    </lineage>
</organism>
<name>K9WAI4_9CYAN</name>
<accession>K9WAI4</accession>
<dbReference type="EMBL" id="CP003630">
    <property type="protein sequence ID" value="AFZ16826.1"/>
    <property type="molecule type" value="Genomic_DNA"/>
</dbReference>
<keyword evidence="1" id="KW-1133">Transmembrane helix</keyword>
<reference evidence="2 3" key="1">
    <citation type="submission" date="2012-06" db="EMBL/GenBank/DDBJ databases">
        <title>Finished chromosome of genome of Microcoleus sp. PCC 7113.</title>
        <authorList>
            <consortium name="US DOE Joint Genome Institute"/>
            <person name="Gugger M."/>
            <person name="Coursin T."/>
            <person name="Rippka R."/>
            <person name="Tandeau De Marsac N."/>
            <person name="Huntemann M."/>
            <person name="Wei C.-L."/>
            <person name="Han J."/>
            <person name="Detter J.C."/>
            <person name="Han C."/>
            <person name="Tapia R."/>
            <person name="Chen A."/>
            <person name="Kyrpides N."/>
            <person name="Mavromatis K."/>
            <person name="Markowitz V."/>
            <person name="Szeto E."/>
            <person name="Ivanova N."/>
            <person name="Pagani I."/>
            <person name="Pati A."/>
            <person name="Goodwin L."/>
            <person name="Nordberg H.P."/>
            <person name="Cantor M.N."/>
            <person name="Hua S.X."/>
            <person name="Woyke T."/>
            <person name="Kerfeld C.A."/>
        </authorList>
    </citation>
    <scope>NUCLEOTIDE SEQUENCE [LARGE SCALE GENOMIC DNA]</scope>
    <source>
        <strain evidence="2 3">PCC 7113</strain>
    </source>
</reference>
<dbReference type="KEGG" id="mic:Mic7113_0928"/>
<proteinExistence type="predicted"/>
<dbReference type="Proteomes" id="UP000010471">
    <property type="component" value="Chromosome"/>
</dbReference>
<dbReference type="AlphaFoldDB" id="K9WAI4"/>
<keyword evidence="1" id="KW-0812">Transmembrane</keyword>